<organism evidence="7 8">
    <name type="scientific">Chthonomonas calidirosea (strain DSM 23976 / ICMP 18418 / T49)</name>
    <dbReference type="NCBI Taxonomy" id="1303518"/>
    <lineage>
        <taxon>Bacteria</taxon>
        <taxon>Bacillati</taxon>
        <taxon>Armatimonadota</taxon>
        <taxon>Chthonomonadia</taxon>
        <taxon>Chthonomonadales</taxon>
        <taxon>Chthonomonadaceae</taxon>
        <taxon>Chthonomonas</taxon>
    </lineage>
</organism>
<dbReference type="NCBIfam" id="TIGR01222">
    <property type="entry name" value="minC"/>
    <property type="match status" value="1"/>
</dbReference>
<dbReference type="InParanoid" id="S0EV07"/>
<dbReference type="OrthoDB" id="9790810at2"/>
<dbReference type="SUPFAM" id="SSF63848">
    <property type="entry name" value="Cell-division inhibitor MinC, C-terminal domain"/>
    <property type="match status" value="1"/>
</dbReference>
<comment type="similarity">
    <text evidence="5">Belongs to the MinC family.</text>
</comment>
<evidence type="ECO:0000256" key="3">
    <source>
        <dbReference type="ARBA" id="ARBA00023306"/>
    </source>
</evidence>
<gene>
    <name evidence="5" type="primary">minC</name>
    <name evidence="7" type="ORF">CCALI_01755</name>
</gene>
<feature type="domain" description="Septum formation inhibitor MinC C-terminal" evidence="6">
    <location>
        <begin position="126"/>
        <end position="221"/>
    </location>
</feature>
<evidence type="ECO:0000313" key="8">
    <source>
        <dbReference type="Proteomes" id="UP000014227"/>
    </source>
</evidence>
<dbReference type="RefSeq" id="WP_016483096.1">
    <property type="nucleotide sequence ID" value="NC_021487.1"/>
</dbReference>
<dbReference type="GO" id="GO:0000917">
    <property type="term" value="P:division septum assembly"/>
    <property type="evidence" value="ECO:0007669"/>
    <property type="project" value="UniProtKB-KW"/>
</dbReference>
<dbReference type="InterPro" id="IPR016098">
    <property type="entry name" value="CAP/MinC_C"/>
</dbReference>
<dbReference type="InterPro" id="IPR013033">
    <property type="entry name" value="MinC"/>
</dbReference>
<keyword evidence="1 5" id="KW-0132">Cell division</keyword>
<dbReference type="PANTHER" id="PTHR34108:SF1">
    <property type="entry name" value="SEPTUM SITE-DETERMINING PROTEIN MINC"/>
    <property type="match status" value="1"/>
</dbReference>
<dbReference type="HAMAP" id="MF_00267">
    <property type="entry name" value="MinC"/>
    <property type="match status" value="1"/>
</dbReference>
<dbReference type="Proteomes" id="UP000014227">
    <property type="component" value="Chromosome I"/>
</dbReference>
<reference evidence="8" key="1">
    <citation type="submission" date="2013-03" db="EMBL/GenBank/DDBJ databases">
        <title>Genome sequence of Chthonomonas calidirosea, the first sequenced genome from the Armatimonadetes phylum (formally candidate division OP10).</title>
        <authorList>
            <person name="Lee K.C.Y."/>
            <person name="Morgan X.C."/>
            <person name="Dunfield P.F."/>
            <person name="Tamas I."/>
            <person name="Houghton K.M."/>
            <person name="Vyssotski M."/>
            <person name="Ryan J.L.J."/>
            <person name="Lagutin K."/>
            <person name="McDonald I.R."/>
            <person name="Stott M.B."/>
        </authorList>
    </citation>
    <scope>NUCLEOTIDE SEQUENCE [LARGE SCALE GENOMIC DNA]</scope>
    <source>
        <strain evidence="8">DSM 23976 / ICMP 18418 / T49</strain>
    </source>
</reference>
<dbReference type="eggNOG" id="COG0850">
    <property type="taxonomic scope" value="Bacteria"/>
</dbReference>
<dbReference type="GO" id="GO:1901891">
    <property type="term" value="P:regulation of cell septum assembly"/>
    <property type="evidence" value="ECO:0007669"/>
    <property type="project" value="InterPro"/>
</dbReference>
<accession>S0EV07</accession>
<dbReference type="STRING" id="454171.CP488_02337"/>
<keyword evidence="3 5" id="KW-0131">Cell cycle</keyword>
<dbReference type="EMBL" id="HF951689">
    <property type="protein sequence ID" value="CCW35568.1"/>
    <property type="molecule type" value="Genomic_DNA"/>
</dbReference>
<comment type="function">
    <text evidence="5">Cell division inhibitor that blocks the formation of polar Z ring septums. Rapidly oscillates between the poles of the cell to destabilize FtsZ filaments that have formed before they mature into polar Z rings. Prevents FtsZ polymerization.</text>
</comment>
<dbReference type="AlphaFoldDB" id="S0EV07"/>
<evidence type="ECO:0000256" key="5">
    <source>
        <dbReference type="HAMAP-Rule" id="MF_00267"/>
    </source>
</evidence>
<dbReference type="Gene3D" id="2.160.20.70">
    <property type="match status" value="1"/>
</dbReference>
<proteinExistence type="inferred from homology"/>
<dbReference type="KEGG" id="ccz:CCALI_01755"/>
<dbReference type="Pfam" id="PF03775">
    <property type="entry name" value="MinC_C"/>
    <property type="match status" value="1"/>
</dbReference>
<evidence type="ECO:0000313" key="7">
    <source>
        <dbReference type="EMBL" id="CCW35568.1"/>
    </source>
</evidence>
<evidence type="ECO:0000259" key="6">
    <source>
        <dbReference type="Pfam" id="PF03775"/>
    </source>
</evidence>
<dbReference type="PATRIC" id="fig|1303518.3.peg.1813"/>
<evidence type="ECO:0000256" key="2">
    <source>
        <dbReference type="ARBA" id="ARBA00023210"/>
    </source>
</evidence>
<protein>
    <recommendedName>
        <fullName evidence="5">Probable septum site-determining protein MinC</fullName>
    </recommendedName>
</protein>
<sequence>MVTLQPWHNGLLQEFLLTVPADLEWEEALAQIEARLEEVKPSMSVRGVQITIEFGVRQVSYELLQDLVALLRDRYGVLVVAVVSTDMHTHEAARRLALGVYLMAPGAPLSTEASVDAAGNNALYYAGTVRSGQRLTHHTHLIVGGDVNPGAEVIAGGDIVVLGTLRGLAHAGCYGNEGARIIAGNMRPQQLRIAGQIARAPEEETRVATASPRPEVARIVDGIIQVSPL</sequence>
<dbReference type="InterPro" id="IPR036145">
    <property type="entry name" value="MinC_C_sf"/>
</dbReference>
<dbReference type="GO" id="GO:0000902">
    <property type="term" value="P:cell morphogenesis"/>
    <property type="evidence" value="ECO:0007669"/>
    <property type="project" value="InterPro"/>
</dbReference>
<dbReference type="PANTHER" id="PTHR34108">
    <property type="entry name" value="SEPTUM SITE-DETERMINING PROTEIN MINC"/>
    <property type="match status" value="1"/>
</dbReference>
<keyword evidence="8" id="KW-1185">Reference proteome</keyword>
<keyword evidence="2 5" id="KW-0717">Septation</keyword>
<name>S0EV07_CHTCT</name>
<dbReference type="HOGENOM" id="CLU_048711_0_0_0"/>
<evidence type="ECO:0000256" key="1">
    <source>
        <dbReference type="ARBA" id="ARBA00022618"/>
    </source>
</evidence>
<comment type="subunit">
    <text evidence="4 5">Interacts with MinD and FtsZ.</text>
</comment>
<dbReference type="InterPro" id="IPR005526">
    <property type="entry name" value="Septum_form_inhib_MinC_C"/>
</dbReference>
<evidence type="ECO:0000256" key="4">
    <source>
        <dbReference type="ARBA" id="ARBA00046874"/>
    </source>
</evidence>